<evidence type="ECO:0000259" key="1">
    <source>
        <dbReference type="Pfam" id="PF00117"/>
    </source>
</evidence>
<dbReference type="InterPro" id="IPR017926">
    <property type="entry name" value="GATASE"/>
</dbReference>
<dbReference type="GO" id="GO:0005829">
    <property type="term" value="C:cytosol"/>
    <property type="evidence" value="ECO:0007669"/>
    <property type="project" value="TreeGrafter"/>
</dbReference>
<dbReference type="SUPFAM" id="SSF52317">
    <property type="entry name" value="Class I glutamine amidotransferase-like"/>
    <property type="match status" value="1"/>
</dbReference>
<keyword evidence="2" id="KW-0315">Glutamine amidotransferase</keyword>
<comment type="caution">
    <text evidence="2">The sequence shown here is derived from an EMBL/GenBank/DDBJ whole genome shotgun (WGS) entry which is preliminary data.</text>
</comment>
<proteinExistence type="predicted"/>
<accession>A0A934SBJ2</accession>
<dbReference type="EMBL" id="JAEPRQ010000002">
    <property type="protein sequence ID" value="MBK4215870.1"/>
    <property type="molecule type" value="Genomic_DNA"/>
</dbReference>
<dbReference type="PANTHER" id="PTHR42695">
    <property type="entry name" value="GLUTAMINE AMIDOTRANSFERASE YLR126C-RELATED"/>
    <property type="match status" value="1"/>
</dbReference>
<dbReference type="PANTHER" id="PTHR42695:SF5">
    <property type="entry name" value="GLUTAMINE AMIDOTRANSFERASE YLR126C-RELATED"/>
    <property type="match status" value="1"/>
</dbReference>
<feature type="domain" description="Glutamine amidotransferase" evidence="1">
    <location>
        <begin position="27"/>
        <end position="175"/>
    </location>
</feature>
<evidence type="ECO:0000313" key="2">
    <source>
        <dbReference type="EMBL" id="MBK4215870.1"/>
    </source>
</evidence>
<dbReference type="Proteomes" id="UP000640485">
    <property type="component" value="Unassembled WGS sequence"/>
</dbReference>
<sequence length="240" mass="26646">MRIGILQCGQSPAQLKDQLGDYPDMFVELLANRGFDFRIWHVEAMQFPDSIHDADGWLLTGSRHGAYEDHPFIPPLEAFIRDAYAEAVPLVGICFGHQIIAQALGGKVQKYAGGWAVGTQDYEFEGQQIRLNAWHQDQVVELPKDAQIIGRNLFCENAALIYGDRALTVQPHPEFGDAMVGGLMQYRAEGVVPAELLDVAKARMGETKESSLIADRIENFFKQPRARLADPAQQPNQGVA</sequence>
<name>A0A934SBJ2_9RHOB</name>
<dbReference type="InterPro" id="IPR044992">
    <property type="entry name" value="ChyE-like"/>
</dbReference>
<dbReference type="RefSeq" id="WP_200685249.1">
    <property type="nucleotide sequence ID" value="NZ_JAEPRQ010000002.1"/>
</dbReference>
<dbReference type="CDD" id="cd01741">
    <property type="entry name" value="GATase1_1"/>
    <property type="match status" value="1"/>
</dbReference>
<dbReference type="Pfam" id="PF00117">
    <property type="entry name" value="GATase"/>
    <property type="match status" value="1"/>
</dbReference>
<dbReference type="PROSITE" id="PS51273">
    <property type="entry name" value="GATASE_TYPE_1"/>
    <property type="match status" value="1"/>
</dbReference>
<dbReference type="AlphaFoldDB" id="A0A934SBJ2"/>
<protein>
    <submittedName>
        <fullName evidence="2">Type 1 glutamine amidotransferase</fullName>
    </submittedName>
</protein>
<evidence type="ECO:0000313" key="3">
    <source>
        <dbReference type="Proteomes" id="UP000640485"/>
    </source>
</evidence>
<reference evidence="2" key="1">
    <citation type="submission" date="2021-01" db="EMBL/GenBank/DDBJ databases">
        <title>Paracoccus amoyensis sp. nov., isolated from the surface seawater along the coast of Xiamen Island, China.</title>
        <authorList>
            <person name="Lyu L."/>
        </authorList>
    </citation>
    <scope>NUCLEOTIDE SEQUENCE</scope>
    <source>
        <strain evidence="2">MJ17</strain>
    </source>
</reference>
<dbReference type="InterPro" id="IPR029062">
    <property type="entry name" value="Class_I_gatase-like"/>
</dbReference>
<keyword evidence="3" id="KW-1185">Reference proteome</keyword>
<organism evidence="2 3">
    <name type="scientific">Paracoccus caeni</name>
    <dbReference type="NCBI Taxonomy" id="657651"/>
    <lineage>
        <taxon>Bacteria</taxon>
        <taxon>Pseudomonadati</taxon>
        <taxon>Pseudomonadota</taxon>
        <taxon>Alphaproteobacteria</taxon>
        <taxon>Rhodobacterales</taxon>
        <taxon>Paracoccaceae</taxon>
        <taxon>Paracoccus</taxon>
    </lineage>
</organism>
<gene>
    <name evidence="2" type="ORF">JJJ17_08030</name>
</gene>
<dbReference type="Gene3D" id="3.40.50.880">
    <property type="match status" value="1"/>
</dbReference>